<dbReference type="RefSeq" id="WP_377056942.1">
    <property type="nucleotide sequence ID" value="NZ_JBHLVZ010000114.1"/>
</dbReference>
<gene>
    <name evidence="1" type="ORF">ACFFIC_28740</name>
</gene>
<evidence type="ECO:0000313" key="2">
    <source>
        <dbReference type="Proteomes" id="UP001589789"/>
    </source>
</evidence>
<accession>A0ABV6J211</accession>
<protein>
    <submittedName>
        <fullName evidence="1">Uncharacterized protein</fullName>
    </submittedName>
</protein>
<dbReference type="Proteomes" id="UP001589789">
    <property type="component" value="Unassembled WGS sequence"/>
</dbReference>
<dbReference type="EMBL" id="JBHLVZ010000114">
    <property type="protein sequence ID" value="MFC0389504.1"/>
    <property type="molecule type" value="Genomic_DNA"/>
</dbReference>
<proteinExistence type="predicted"/>
<comment type="caution">
    <text evidence="1">The sequence shown here is derived from an EMBL/GenBank/DDBJ whole genome shotgun (WGS) entry which is preliminary data.</text>
</comment>
<sequence>MPVFADGRIPVVSVGDEAAMRATLAAHPGSAILAEAPPPDLPEGAVAMASFDLYLSSHPQACTCCNGRTPLAQAMDRLFLARVRGQSPWFNRVVAFVPGEDARAALASALRGDAVVSSRFRAADL</sequence>
<evidence type="ECO:0000313" key="1">
    <source>
        <dbReference type="EMBL" id="MFC0389504.1"/>
    </source>
</evidence>
<name>A0ABV6J211_9PROT</name>
<organism evidence="1 2">
    <name type="scientific">Muricoccus vinaceus</name>
    <dbReference type="NCBI Taxonomy" id="424704"/>
    <lineage>
        <taxon>Bacteria</taxon>
        <taxon>Pseudomonadati</taxon>
        <taxon>Pseudomonadota</taxon>
        <taxon>Alphaproteobacteria</taxon>
        <taxon>Acetobacterales</taxon>
        <taxon>Roseomonadaceae</taxon>
        <taxon>Muricoccus</taxon>
    </lineage>
</organism>
<reference evidence="1 2" key="1">
    <citation type="submission" date="2024-09" db="EMBL/GenBank/DDBJ databases">
        <authorList>
            <person name="Sun Q."/>
            <person name="Mori K."/>
        </authorList>
    </citation>
    <scope>NUCLEOTIDE SEQUENCE [LARGE SCALE GENOMIC DNA]</scope>
    <source>
        <strain evidence="1 2">CCM 7468</strain>
    </source>
</reference>
<keyword evidence="2" id="KW-1185">Reference proteome</keyword>